<dbReference type="EMBL" id="JADCUA010000003">
    <property type="protein sequence ID" value="KAH9841831.1"/>
    <property type="molecule type" value="Genomic_DNA"/>
</dbReference>
<evidence type="ECO:0000256" key="1">
    <source>
        <dbReference type="ARBA" id="ARBA00022729"/>
    </source>
</evidence>
<dbReference type="PANTHER" id="PTHR31836">
    <property type="match status" value="1"/>
</dbReference>
<dbReference type="InterPro" id="IPR051477">
    <property type="entry name" value="Expansin_CellWall"/>
</dbReference>
<dbReference type="STRING" id="34475.A0A4Y9YF17"/>
<protein>
    <submittedName>
        <fullName evidence="3">RlpA-like double-psi beta-barrel-protein domain-containing protein-containing protein</fullName>
    </submittedName>
</protein>
<dbReference type="InterPro" id="IPR036908">
    <property type="entry name" value="RlpA-like_sf"/>
</dbReference>
<gene>
    <name evidence="3" type="ORF">C8Q71DRAFT_350488</name>
    <name evidence="4" type="ORF">EVJ58_g5318</name>
</gene>
<dbReference type="GeneID" id="71998727"/>
<keyword evidence="6" id="KW-1185">Reference proteome</keyword>
<dbReference type="Proteomes" id="UP000814176">
    <property type="component" value="Unassembled WGS sequence"/>
</dbReference>
<dbReference type="PANTHER" id="PTHR31836:SF28">
    <property type="entry name" value="SRCR DOMAIN-CONTAINING PROTEIN-RELATED"/>
    <property type="match status" value="1"/>
</dbReference>
<comment type="caution">
    <text evidence="4">The sequence shown here is derived from an EMBL/GenBank/DDBJ whole genome shotgun (WGS) entry which is preliminary data.</text>
</comment>
<feature type="signal peptide" evidence="2">
    <location>
        <begin position="1"/>
        <end position="20"/>
    </location>
</feature>
<evidence type="ECO:0000313" key="5">
    <source>
        <dbReference type="Proteomes" id="UP000298390"/>
    </source>
</evidence>
<dbReference type="SUPFAM" id="SSF50685">
    <property type="entry name" value="Barwin-like endoglucanases"/>
    <property type="match status" value="1"/>
</dbReference>
<evidence type="ECO:0000313" key="3">
    <source>
        <dbReference type="EMBL" id="KAH9841831.1"/>
    </source>
</evidence>
<dbReference type="RefSeq" id="XP_047783130.1">
    <property type="nucleotide sequence ID" value="XM_047917995.1"/>
</dbReference>
<evidence type="ECO:0000313" key="4">
    <source>
        <dbReference type="EMBL" id="TFY60167.1"/>
    </source>
</evidence>
<name>A0A4Y9YF17_9APHY</name>
<dbReference type="Gene3D" id="2.40.40.10">
    <property type="entry name" value="RlpA-like domain"/>
    <property type="match status" value="1"/>
</dbReference>
<dbReference type="EMBL" id="SEKV01000268">
    <property type="protein sequence ID" value="TFY60167.1"/>
    <property type="molecule type" value="Genomic_DNA"/>
</dbReference>
<reference evidence="4 5" key="1">
    <citation type="submission" date="2019-01" db="EMBL/GenBank/DDBJ databases">
        <title>Genome sequencing of the rare red list fungi Fomitopsis rosea.</title>
        <authorList>
            <person name="Buettner E."/>
            <person name="Kellner H."/>
        </authorList>
    </citation>
    <scope>NUCLEOTIDE SEQUENCE [LARGE SCALE GENOMIC DNA]</scope>
    <source>
        <strain evidence="4 5">DSM 105464</strain>
    </source>
</reference>
<keyword evidence="1 2" id="KW-0732">Signal</keyword>
<dbReference type="AlphaFoldDB" id="A0A4Y9YF17"/>
<reference evidence="3 6" key="2">
    <citation type="journal article" date="2021" name="Environ. Microbiol.">
        <title>Gene family expansions and transcriptome signatures uncover fungal adaptations to wood decay.</title>
        <authorList>
            <person name="Hage H."/>
            <person name="Miyauchi S."/>
            <person name="Viragh M."/>
            <person name="Drula E."/>
            <person name="Min B."/>
            <person name="Chaduli D."/>
            <person name="Navarro D."/>
            <person name="Favel A."/>
            <person name="Norest M."/>
            <person name="Lesage-Meessen L."/>
            <person name="Balint B."/>
            <person name="Merenyi Z."/>
            <person name="de Eugenio L."/>
            <person name="Morin E."/>
            <person name="Martinez A.T."/>
            <person name="Baldrian P."/>
            <person name="Stursova M."/>
            <person name="Martinez M.J."/>
            <person name="Novotny C."/>
            <person name="Magnuson J.K."/>
            <person name="Spatafora J.W."/>
            <person name="Maurice S."/>
            <person name="Pangilinan J."/>
            <person name="Andreopoulos W."/>
            <person name="LaButti K."/>
            <person name="Hundley H."/>
            <person name="Na H."/>
            <person name="Kuo A."/>
            <person name="Barry K."/>
            <person name="Lipzen A."/>
            <person name="Henrissat B."/>
            <person name="Riley R."/>
            <person name="Ahrendt S."/>
            <person name="Nagy L.G."/>
            <person name="Grigoriev I.V."/>
            <person name="Martin F."/>
            <person name="Rosso M.N."/>
        </authorList>
    </citation>
    <scope>NUCLEOTIDE SEQUENCE [LARGE SCALE GENOMIC DNA]</scope>
    <source>
        <strain evidence="3 6">CIRM-BRFM 1785</strain>
    </source>
</reference>
<accession>A0A4Y9YF17</accession>
<evidence type="ECO:0000256" key="2">
    <source>
        <dbReference type="SAM" id="SignalP"/>
    </source>
</evidence>
<feature type="chain" id="PRO_5021508273" evidence="2">
    <location>
        <begin position="21"/>
        <end position="138"/>
    </location>
</feature>
<sequence>MSRFAVLATALCAILASVSGSPVATNETATLEKRITHSGRGTWYEVGLGACGYNDVDTDHIVAISHEIYNNGGNCNQWMRIENTATGDVAYGKTRDECMGCDATAIDLSPSLFEALGADLGEGVLSLSWHFMNKGWQP</sequence>
<evidence type="ECO:0000313" key="6">
    <source>
        <dbReference type="Proteomes" id="UP000814176"/>
    </source>
</evidence>
<dbReference type="CDD" id="cd22191">
    <property type="entry name" value="DPBB_RlpA_EXP_N-like"/>
    <property type="match status" value="1"/>
</dbReference>
<proteinExistence type="predicted"/>
<dbReference type="OrthoDB" id="406505at2759"/>
<organism evidence="4 5">
    <name type="scientific">Rhodofomes roseus</name>
    <dbReference type="NCBI Taxonomy" id="34475"/>
    <lineage>
        <taxon>Eukaryota</taxon>
        <taxon>Fungi</taxon>
        <taxon>Dikarya</taxon>
        <taxon>Basidiomycota</taxon>
        <taxon>Agaricomycotina</taxon>
        <taxon>Agaricomycetes</taxon>
        <taxon>Polyporales</taxon>
        <taxon>Rhodofomes</taxon>
    </lineage>
</organism>
<dbReference type="Proteomes" id="UP000298390">
    <property type="component" value="Unassembled WGS sequence"/>
</dbReference>